<proteinExistence type="predicted"/>
<name>A0A4C1X489_EUMVA</name>
<evidence type="ECO:0000313" key="2">
    <source>
        <dbReference type="Proteomes" id="UP000299102"/>
    </source>
</evidence>
<reference evidence="1 2" key="1">
    <citation type="journal article" date="2019" name="Commun. Biol.">
        <title>The bagworm genome reveals a unique fibroin gene that provides high tensile strength.</title>
        <authorList>
            <person name="Kono N."/>
            <person name="Nakamura H."/>
            <person name="Ohtoshi R."/>
            <person name="Tomita M."/>
            <person name="Numata K."/>
            <person name="Arakawa K."/>
        </authorList>
    </citation>
    <scope>NUCLEOTIDE SEQUENCE [LARGE SCALE GENOMIC DNA]</scope>
</reference>
<gene>
    <name evidence="1" type="ORF">EVAR_34550_1</name>
</gene>
<dbReference type="AlphaFoldDB" id="A0A4C1X489"/>
<evidence type="ECO:0000313" key="1">
    <source>
        <dbReference type="EMBL" id="GBP58548.1"/>
    </source>
</evidence>
<dbReference type="Proteomes" id="UP000299102">
    <property type="component" value="Unassembled WGS sequence"/>
</dbReference>
<sequence length="96" mass="10674">MQSQRYIILSNRHLNLRDAAGTMDTLLCKPFANSLPILILDQRNNTTISVNPKAFIGTPSRSAYYGRHSEHVGCIHRPLAASLYVPAGDDHGERND</sequence>
<organism evidence="1 2">
    <name type="scientific">Eumeta variegata</name>
    <name type="common">Bagworm moth</name>
    <name type="synonym">Eumeta japonica</name>
    <dbReference type="NCBI Taxonomy" id="151549"/>
    <lineage>
        <taxon>Eukaryota</taxon>
        <taxon>Metazoa</taxon>
        <taxon>Ecdysozoa</taxon>
        <taxon>Arthropoda</taxon>
        <taxon>Hexapoda</taxon>
        <taxon>Insecta</taxon>
        <taxon>Pterygota</taxon>
        <taxon>Neoptera</taxon>
        <taxon>Endopterygota</taxon>
        <taxon>Lepidoptera</taxon>
        <taxon>Glossata</taxon>
        <taxon>Ditrysia</taxon>
        <taxon>Tineoidea</taxon>
        <taxon>Psychidae</taxon>
        <taxon>Oiketicinae</taxon>
        <taxon>Eumeta</taxon>
    </lineage>
</organism>
<accession>A0A4C1X489</accession>
<keyword evidence="2" id="KW-1185">Reference proteome</keyword>
<dbReference type="EMBL" id="BGZK01000738">
    <property type="protein sequence ID" value="GBP58548.1"/>
    <property type="molecule type" value="Genomic_DNA"/>
</dbReference>
<protein>
    <submittedName>
        <fullName evidence="1">Uncharacterized protein</fullName>
    </submittedName>
</protein>
<comment type="caution">
    <text evidence="1">The sequence shown here is derived from an EMBL/GenBank/DDBJ whole genome shotgun (WGS) entry which is preliminary data.</text>
</comment>